<name>F3UQM8_STRSA</name>
<reference evidence="1 2" key="1">
    <citation type="submission" date="2011-03" db="EMBL/GenBank/DDBJ databases">
        <authorList>
            <person name="Muzny D."/>
            <person name="Qin X."/>
            <person name="Deng J."/>
            <person name="Jiang H."/>
            <person name="Liu Y."/>
            <person name="Qu J."/>
            <person name="Song X.-Z."/>
            <person name="Zhang L."/>
            <person name="Thornton R."/>
            <person name="Coyle M."/>
            <person name="Francisco L."/>
            <person name="Jackson L."/>
            <person name="Javaid M."/>
            <person name="Korchina V."/>
            <person name="Kovar C."/>
            <person name="Mata R."/>
            <person name="Mathew T."/>
            <person name="Ngo R."/>
            <person name="Nguyen L."/>
            <person name="Nguyen N."/>
            <person name="Okwuonu G."/>
            <person name="Ongeri F."/>
            <person name="Pham C."/>
            <person name="Simmons D."/>
            <person name="Wilczek-Boney K."/>
            <person name="Hale W."/>
            <person name="Jakkamsetti A."/>
            <person name="Pham P."/>
            <person name="Ruth R."/>
            <person name="San Lucas F."/>
            <person name="Warren J."/>
            <person name="Zhang J."/>
            <person name="Zhao Z."/>
            <person name="Zhou C."/>
            <person name="Zhu D."/>
            <person name="Lee S."/>
            <person name="Bess C."/>
            <person name="Blankenburg K."/>
            <person name="Forbes L."/>
            <person name="Fu Q."/>
            <person name="Gubbala S."/>
            <person name="Hirani K."/>
            <person name="Jayaseelan J.C."/>
            <person name="Lara F."/>
            <person name="Munidasa M."/>
            <person name="Palculict T."/>
            <person name="Patil S."/>
            <person name="Pu L.-L."/>
            <person name="Saada N."/>
            <person name="Tang L."/>
            <person name="Weissenberger G."/>
            <person name="Zhu Y."/>
            <person name="Hemphill L."/>
            <person name="Shang Y."/>
            <person name="Youmans B."/>
            <person name="Ayvaz T."/>
            <person name="Ross M."/>
            <person name="Santibanez J."/>
            <person name="Aqrawi P."/>
            <person name="Gross S."/>
            <person name="Joshi V."/>
            <person name="Fowler G."/>
            <person name="Nazareth L."/>
            <person name="Reid J."/>
            <person name="Worley K."/>
            <person name="Petrosino J."/>
            <person name="Highlander S."/>
            <person name="Gibbs R."/>
        </authorList>
    </citation>
    <scope>NUCLEOTIDE SEQUENCE [LARGE SCALE GENOMIC DNA]</scope>
    <source>
        <strain evidence="1 2">SK355</strain>
    </source>
</reference>
<dbReference type="HOGENOM" id="CLU_075050_0_0_9"/>
<accession>F3UQM8</accession>
<dbReference type="EMBL" id="AFFN01000013">
    <property type="protein sequence ID" value="EGJ41732.1"/>
    <property type="molecule type" value="Genomic_DNA"/>
</dbReference>
<evidence type="ECO:0000313" key="2">
    <source>
        <dbReference type="Proteomes" id="UP000005589"/>
    </source>
</evidence>
<protein>
    <recommendedName>
        <fullName evidence="3">DUF4299 family protein</fullName>
    </recommendedName>
</protein>
<evidence type="ECO:0000313" key="1">
    <source>
        <dbReference type="EMBL" id="EGJ41732.1"/>
    </source>
</evidence>
<organism evidence="1 2">
    <name type="scientific">Streptococcus sanguinis SK355</name>
    <dbReference type="NCBI Taxonomy" id="888816"/>
    <lineage>
        <taxon>Bacteria</taxon>
        <taxon>Bacillati</taxon>
        <taxon>Bacillota</taxon>
        <taxon>Bacilli</taxon>
        <taxon>Lactobacillales</taxon>
        <taxon>Streptococcaceae</taxon>
        <taxon>Streptococcus</taxon>
    </lineage>
</organism>
<dbReference type="eggNOG" id="ENOG502ZB5J">
    <property type="taxonomic scope" value="Bacteria"/>
</dbReference>
<dbReference type="AlphaFoldDB" id="F3UQM8"/>
<dbReference type="Proteomes" id="UP000005589">
    <property type="component" value="Unassembled WGS sequence"/>
</dbReference>
<dbReference type="InterPro" id="IPR025387">
    <property type="entry name" value="DUF4299"/>
</dbReference>
<dbReference type="PATRIC" id="fig|888816.3.peg.1109"/>
<sequence>MLILRFLAFRKAFVVRKEHGMSISFYIQNRKGLFSYKAVETPLSLVSLVEGLEVVGLEGDKAYQSLDQIGTFLAVYWEGAGRGFEVYYLPDRETYQVRVLTPSTVGDWKGAILFMSRLAQKMKQDIVDEYGTTYTADGIFNIDFEADILYGLNDARVAAAPMHVFEGYAHDLYMSQEKLLELFKAEDPVEEFGRQMAEMQQVQSQFSTPKYYRDQGGKYLGSYVLAEGVDTVLPTQPMPKGYLVKEMIESGASQDIEWHLHILIEDASSPQGYKYLTTKDLKAFLEKIPETHRSYLDSSQIRIQPLNRLELEAILDQLPDGEPKF</sequence>
<proteinExistence type="predicted"/>
<comment type="caution">
    <text evidence="1">The sequence shown here is derived from an EMBL/GenBank/DDBJ whole genome shotgun (WGS) entry which is preliminary data.</text>
</comment>
<dbReference type="Pfam" id="PF14132">
    <property type="entry name" value="DUF4299"/>
    <property type="match status" value="1"/>
</dbReference>
<evidence type="ECO:0008006" key="3">
    <source>
        <dbReference type="Google" id="ProtNLM"/>
    </source>
</evidence>
<gene>
    <name evidence="1" type="ORF">HMPREF9389_1136</name>
</gene>
<dbReference type="STRING" id="888816.HMPREF9389_1136"/>